<feature type="domain" description="ABC transporter" evidence="4">
    <location>
        <begin position="6"/>
        <end position="236"/>
    </location>
</feature>
<keyword evidence="1" id="KW-0813">Transport</keyword>
<protein>
    <submittedName>
        <fullName evidence="5">Iron(III) transport system ATP-binding protein</fullName>
    </submittedName>
</protein>
<dbReference type="PROSITE" id="PS00211">
    <property type="entry name" value="ABC_TRANSPORTER_1"/>
    <property type="match status" value="1"/>
</dbReference>
<comment type="caution">
    <text evidence="5">The sequence shown here is derived from an EMBL/GenBank/DDBJ whole genome shotgun (WGS) entry which is preliminary data.</text>
</comment>
<dbReference type="PANTHER" id="PTHR42781">
    <property type="entry name" value="SPERMIDINE/PUTRESCINE IMPORT ATP-BINDING PROTEIN POTA"/>
    <property type="match status" value="1"/>
</dbReference>
<accession>A0ABS4VU54</accession>
<dbReference type="SUPFAM" id="SSF50331">
    <property type="entry name" value="MOP-like"/>
    <property type="match status" value="1"/>
</dbReference>
<keyword evidence="6" id="KW-1185">Reference proteome</keyword>
<evidence type="ECO:0000313" key="5">
    <source>
        <dbReference type="EMBL" id="MBP2367475.1"/>
    </source>
</evidence>
<dbReference type="SUPFAM" id="SSF52540">
    <property type="entry name" value="P-loop containing nucleoside triphosphate hydrolases"/>
    <property type="match status" value="1"/>
</dbReference>
<dbReference type="InterPro" id="IPR027417">
    <property type="entry name" value="P-loop_NTPase"/>
</dbReference>
<dbReference type="GO" id="GO:0005524">
    <property type="term" value="F:ATP binding"/>
    <property type="evidence" value="ECO:0007669"/>
    <property type="project" value="UniProtKB-KW"/>
</dbReference>
<proteinExistence type="predicted"/>
<dbReference type="RefSeq" id="WP_210027618.1">
    <property type="nucleotide sequence ID" value="NZ_JAGINU010000001.1"/>
</dbReference>
<evidence type="ECO:0000313" key="6">
    <source>
        <dbReference type="Proteomes" id="UP001519295"/>
    </source>
</evidence>
<dbReference type="Proteomes" id="UP001519295">
    <property type="component" value="Unassembled WGS sequence"/>
</dbReference>
<dbReference type="PANTHER" id="PTHR42781:SF4">
    <property type="entry name" value="SPERMIDINE_PUTRESCINE IMPORT ATP-BINDING PROTEIN POTA"/>
    <property type="match status" value="1"/>
</dbReference>
<keyword evidence="3 5" id="KW-0067">ATP-binding</keyword>
<dbReference type="Gene3D" id="3.40.50.300">
    <property type="entry name" value="P-loop containing nucleotide triphosphate hydrolases"/>
    <property type="match status" value="1"/>
</dbReference>
<organism evidence="5 6">
    <name type="scientific">Pseudonocardia parietis</name>
    <dbReference type="NCBI Taxonomy" id="570936"/>
    <lineage>
        <taxon>Bacteria</taxon>
        <taxon>Bacillati</taxon>
        <taxon>Actinomycetota</taxon>
        <taxon>Actinomycetes</taxon>
        <taxon>Pseudonocardiales</taxon>
        <taxon>Pseudonocardiaceae</taxon>
        <taxon>Pseudonocardia</taxon>
    </lineage>
</organism>
<dbReference type="InterPro" id="IPR017871">
    <property type="entry name" value="ABC_transporter-like_CS"/>
</dbReference>
<dbReference type="InterPro" id="IPR003439">
    <property type="entry name" value="ABC_transporter-like_ATP-bd"/>
</dbReference>
<gene>
    <name evidence="5" type="ORF">JOF36_003171</name>
</gene>
<evidence type="ECO:0000259" key="4">
    <source>
        <dbReference type="PROSITE" id="PS50893"/>
    </source>
</evidence>
<sequence length="347" mass="35606">MEEPALVLRDVHAGHPGTPVLSGVDLSVPAGTLAAVLGGSGCGKTTLLRAVAGFHPVDRGTVHLDGRLVAGDRVAVAPERRRVGLVSQEGALFGHLDVAANVGFGLDRRARRGDRVSQALDLVGLGGYGERMPAELSGGQQQRVALARALAPAPALVLLDEPFVALDAGLRAEVRGQVRAALTAAGATAVLVTHDQQEALGTADLVAVLRGGRVVQCAPPRTLYHAPADIGVGTFVGDAVVLDAHAAHGTAGTVLGRIPVPAGHGPGRVLLRPEQLRLRTPDGDREPTAKIIDVVFHGPDATAALDLDGIDLLARVPGPSPVRTGDRVAVEVDGHARFFPGAATTDQ</sequence>
<dbReference type="Pfam" id="PF00005">
    <property type="entry name" value="ABC_tran"/>
    <property type="match status" value="1"/>
</dbReference>
<name>A0ABS4VU54_9PSEU</name>
<dbReference type="InterPro" id="IPR008995">
    <property type="entry name" value="Mo/tungstate-bd_C_term_dom"/>
</dbReference>
<evidence type="ECO:0000256" key="2">
    <source>
        <dbReference type="ARBA" id="ARBA00022741"/>
    </source>
</evidence>
<reference evidence="5 6" key="1">
    <citation type="submission" date="2021-03" db="EMBL/GenBank/DDBJ databases">
        <title>Sequencing the genomes of 1000 actinobacteria strains.</title>
        <authorList>
            <person name="Klenk H.-P."/>
        </authorList>
    </citation>
    <scope>NUCLEOTIDE SEQUENCE [LARGE SCALE GENOMIC DNA]</scope>
    <source>
        <strain evidence="5 6">DSM 45256</strain>
    </source>
</reference>
<dbReference type="InterPro" id="IPR050093">
    <property type="entry name" value="ABC_SmlMolc_Importer"/>
</dbReference>
<evidence type="ECO:0000256" key="1">
    <source>
        <dbReference type="ARBA" id="ARBA00022448"/>
    </source>
</evidence>
<dbReference type="PROSITE" id="PS50893">
    <property type="entry name" value="ABC_TRANSPORTER_2"/>
    <property type="match status" value="1"/>
</dbReference>
<dbReference type="InterPro" id="IPR003593">
    <property type="entry name" value="AAA+_ATPase"/>
</dbReference>
<dbReference type="SMART" id="SM00382">
    <property type="entry name" value="AAA"/>
    <property type="match status" value="1"/>
</dbReference>
<dbReference type="EMBL" id="JAGINU010000001">
    <property type="protein sequence ID" value="MBP2367475.1"/>
    <property type="molecule type" value="Genomic_DNA"/>
</dbReference>
<evidence type="ECO:0000256" key="3">
    <source>
        <dbReference type="ARBA" id="ARBA00022840"/>
    </source>
</evidence>
<keyword evidence="2" id="KW-0547">Nucleotide-binding</keyword>